<dbReference type="CDD" id="cd02440">
    <property type="entry name" value="AdoMet_MTases"/>
    <property type="match status" value="1"/>
</dbReference>
<dbReference type="PANTHER" id="PTHR45875:SF1">
    <property type="entry name" value="METHYLTRANSFERASE N6AMT1"/>
    <property type="match status" value="1"/>
</dbReference>
<dbReference type="NCBIfam" id="NF011529">
    <property type="entry name" value="PRK14968.1-3"/>
    <property type="match status" value="1"/>
</dbReference>
<evidence type="ECO:0000313" key="7">
    <source>
        <dbReference type="Proteomes" id="UP000183815"/>
    </source>
</evidence>
<accession>A0A1J5TQE7</accession>
<dbReference type="GO" id="GO:0035657">
    <property type="term" value="C:eRF1 methyltransferase complex"/>
    <property type="evidence" value="ECO:0007669"/>
    <property type="project" value="TreeGrafter"/>
</dbReference>
<dbReference type="InterPro" id="IPR004557">
    <property type="entry name" value="PrmC-related"/>
</dbReference>
<feature type="domain" description="Methyltransferase small" evidence="5">
    <location>
        <begin position="19"/>
        <end position="156"/>
    </location>
</feature>
<dbReference type="AlphaFoldDB" id="A0A1J5TQE7"/>
<dbReference type="Proteomes" id="UP000183815">
    <property type="component" value="Unassembled WGS sequence"/>
</dbReference>
<dbReference type="GO" id="GO:0008757">
    <property type="term" value="F:S-adenosylmethionine-dependent methyltransferase activity"/>
    <property type="evidence" value="ECO:0007669"/>
    <property type="project" value="TreeGrafter"/>
</dbReference>
<evidence type="ECO:0000256" key="1">
    <source>
        <dbReference type="ARBA" id="ARBA00006149"/>
    </source>
</evidence>
<evidence type="ECO:0000256" key="2">
    <source>
        <dbReference type="ARBA" id="ARBA00022603"/>
    </source>
</evidence>
<dbReference type="PROSITE" id="PS00092">
    <property type="entry name" value="N6_MTASE"/>
    <property type="match status" value="1"/>
</dbReference>
<dbReference type="InterPro" id="IPR002052">
    <property type="entry name" value="DNA_methylase_N6_adenine_CS"/>
</dbReference>
<evidence type="ECO:0000313" key="6">
    <source>
        <dbReference type="EMBL" id="OIR18541.1"/>
    </source>
</evidence>
<organism evidence="6 7">
    <name type="scientific">Marine Group III euryarchaeote CG-Bathy1</name>
    <dbReference type="NCBI Taxonomy" id="1889001"/>
    <lineage>
        <taxon>Archaea</taxon>
        <taxon>Methanobacteriati</taxon>
        <taxon>Thermoplasmatota</taxon>
        <taxon>Thermoplasmata</taxon>
        <taxon>Candidatus Thermoprofundales</taxon>
    </lineage>
</organism>
<dbReference type="PANTHER" id="PTHR45875">
    <property type="entry name" value="METHYLTRANSFERASE N6AMT1"/>
    <property type="match status" value="1"/>
</dbReference>
<comment type="similarity">
    <text evidence="1">Belongs to the eukaryotic/archaeal PrmC-related family.</text>
</comment>
<dbReference type="InterPro" id="IPR007848">
    <property type="entry name" value="Small_mtfrase_dom"/>
</dbReference>
<evidence type="ECO:0000256" key="4">
    <source>
        <dbReference type="ARBA" id="ARBA00022691"/>
    </source>
</evidence>
<name>A0A1J5TQE7_9ARCH</name>
<dbReference type="Gene3D" id="3.40.50.150">
    <property type="entry name" value="Vaccinia Virus protein VP39"/>
    <property type="match status" value="1"/>
</dbReference>
<keyword evidence="3" id="KW-0808">Transferase</keyword>
<dbReference type="GO" id="GO:0032259">
    <property type="term" value="P:methylation"/>
    <property type="evidence" value="ECO:0007669"/>
    <property type="project" value="UniProtKB-KW"/>
</dbReference>
<dbReference type="SUPFAM" id="SSF53335">
    <property type="entry name" value="S-adenosyl-L-methionine-dependent methyltransferases"/>
    <property type="match status" value="1"/>
</dbReference>
<comment type="caution">
    <text evidence="6">The sequence shown here is derived from an EMBL/GenBank/DDBJ whole genome shotgun (WGS) entry which is preliminary data.</text>
</comment>
<dbReference type="NCBIfam" id="TIGR00537">
    <property type="entry name" value="hemK_rel_arch"/>
    <property type="match status" value="1"/>
</dbReference>
<dbReference type="GO" id="GO:0008276">
    <property type="term" value="F:protein methyltransferase activity"/>
    <property type="evidence" value="ECO:0007669"/>
    <property type="project" value="TreeGrafter"/>
</dbReference>
<keyword evidence="4" id="KW-0949">S-adenosyl-L-methionine</keyword>
<evidence type="ECO:0000256" key="3">
    <source>
        <dbReference type="ARBA" id="ARBA00022679"/>
    </source>
</evidence>
<proteinExistence type="inferred from homology"/>
<dbReference type="InterPro" id="IPR029063">
    <property type="entry name" value="SAM-dependent_MTases_sf"/>
</dbReference>
<protein>
    <recommendedName>
        <fullName evidence="5">Methyltransferase small domain-containing protein</fullName>
    </recommendedName>
</protein>
<evidence type="ECO:0000259" key="5">
    <source>
        <dbReference type="Pfam" id="PF05175"/>
    </source>
</evidence>
<dbReference type="Pfam" id="PF05175">
    <property type="entry name" value="MTS"/>
    <property type="match status" value="1"/>
</dbReference>
<dbReference type="GO" id="GO:0003676">
    <property type="term" value="F:nucleic acid binding"/>
    <property type="evidence" value="ECO:0007669"/>
    <property type="project" value="InterPro"/>
</dbReference>
<keyword evidence="2" id="KW-0489">Methyltransferase</keyword>
<gene>
    <name evidence="6" type="ORF">BEU04_04550</name>
</gene>
<sequence length="186" mass="20553">MPKISLQTSDEVYKPAEDSWLLARSLPPLPGTVLEIGTGTGLVAISLALSGSKVTAIDINSKAIDLAKNNAKSNNVSIEFLLGDQFEPISNRKFDNIVCNPPYLPKSSTEYNDQALELAVEGGPTGAEFTIKLVEQAPKHLKENGSLILLISSRMGELPKGWNREILAREKFLFEELRVERWTFIR</sequence>
<reference evidence="6 7" key="1">
    <citation type="submission" date="2016-08" db="EMBL/GenBank/DDBJ databases">
        <title>New Insights into Marine Group III Euryarchaeota, from dark to light.</title>
        <authorList>
            <person name="Haro-Moreno J.M."/>
            <person name="Rodriguez-Valera F."/>
            <person name="Lopez-Garcia P."/>
            <person name="Moreira D."/>
            <person name="Martin-Cuadrado A.B."/>
        </authorList>
    </citation>
    <scope>NUCLEOTIDE SEQUENCE [LARGE SCALE GENOMIC DNA]</scope>
    <source>
        <strain evidence="6">CG-Bathy1</strain>
    </source>
</reference>
<dbReference type="EMBL" id="MIYU01000007">
    <property type="protein sequence ID" value="OIR18541.1"/>
    <property type="molecule type" value="Genomic_DNA"/>
</dbReference>
<dbReference type="InterPro" id="IPR052190">
    <property type="entry name" value="Euk-Arch_PrmC-MTase"/>
</dbReference>